<keyword evidence="7" id="KW-1185">Reference proteome</keyword>
<dbReference type="Proteomes" id="UP001595848">
    <property type="component" value="Unassembled WGS sequence"/>
</dbReference>
<dbReference type="RefSeq" id="WP_217963729.1">
    <property type="nucleotide sequence ID" value="NZ_JAHTBN010000002.1"/>
</dbReference>
<evidence type="ECO:0000256" key="4">
    <source>
        <dbReference type="ARBA" id="ARBA00023163"/>
    </source>
</evidence>
<accession>A0ABV8P4L4</accession>
<dbReference type="PANTHER" id="PTHR30346:SF28">
    <property type="entry name" value="HTH-TYPE TRANSCRIPTIONAL REGULATOR CYNR"/>
    <property type="match status" value="1"/>
</dbReference>
<protein>
    <submittedName>
        <fullName evidence="6">LysR substrate-binding domain-containing protein</fullName>
    </submittedName>
</protein>
<comment type="caution">
    <text evidence="6">The sequence shown here is derived from an EMBL/GenBank/DDBJ whole genome shotgun (WGS) entry which is preliminary data.</text>
</comment>
<dbReference type="PANTHER" id="PTHR30346">
    <property type="entry name" value="TRANSCRIPTIONAL DUAL REGULATOR HCAR-RELATED"/>
    <property type="match status" value="1"/>
</dbReference>
<evidence type="ECO:0000313" key="7">
    <source>
        <dbReference type="Proteomes" id="UP001595848"/>
    </source>
</evidence>
<evidence type="ECO:0000256" key="3">
    <source>
        <dbReference type="ARBA" id="ARBA00023125"/>
    </source>
</evidence>
<dbReference type="InterPro" id="IPR000847">
    <property type="entry name" value="LysR_HTH_N"/>
</dbReference>
<organism evidence="6 7">
    <name type="scientific">Candidimonas humi</name>
    <dbReference type="NCBI Taxonomy" id="683355"/>
    <lineage>
        <taxon>Bacteria</taxon>
        <taxon>Pseudomonadati</taxon>
        <taxon>Pseudomonadota</taxon>
        <taxon>Betaproteobacteria</taxon>
        <taxon>Burkholderiales</taxon>
        <taxon>Alcaligenaceae</taxon>
        <taxon>Candidimonas</taxon>
    </lineage>
</organism>
<dbReference type="EMBL" id="JBHSBV010000010">
    <property type="protein sequence ID" value="MFC4203252.1"/>
    <property type="molecule type" value="Genomic_DNA"/>
</dbReference>
<sequence>MDTRFLESFVQIVEFGSIAEAARRLDLTPTAVSLRIKALEAEVGTTLIERAGRTVRPTLAGGKVIEQARLILGEVKTFNSLASSTDLPAGPLILGAAPSALKGMLPCILKKWMAIYPDINVLIEPGPSTPLYDRVQQGELDAAILVHPAFDIPKSLNWRLLRTERLILLTRSEMAGMNPFDIIRQAPFIRYDRRVVAGKMAADYLEAHQIRPHVRLELDGIDYIANLVEAGLGVSVLPDWADADRIAPTLLRHSLPEHVPTRNLGLLWQRASARERLVLAFLELAGP</sequence>
<gene>
    <name evidence="6" type="ORF">ACFOY1_20055</name>
</gene>
<evidence type="ECO:0000259" key="5">
    <source>
        <dbReference type="PROSITE" id="PS50931"/>
    </source>
</evidence>
<keyword evidence="4" id="KW-0804">Transcription</keyword>
<evidence type="ECO:0000313" key="6">
    <source>
        <dbReference type="EMBL" id="MFC4203252.1"/>
    </source>
</evidence>
<dbReference type="Pfam" id="PF03466">
    <property type="entry name" value="LysR_substrate"/>
    <property type="match status" value="1"/>
</dbReference>
<dbReference type="InterPro" id="IPR005119">
    <property type="entry name" value="LysR_subst-bd"/>
</dbReference>
<proteinExistence type="inferred from homology"/>
<evidence type="ECO:0000256" key="2">
    <source>
        <dbReference type="ARBA" id="ARBA00023015"/>
    </source>
</evidence>
<keyword evidence="2" id="KW-0805">Transcription regulation</keyword>
<keyword evidence="3" id="KW-0238">DNA-binding</keyword>
<feature type="domain" description="HTH lysR-type" evidence="5">
    <location>
        <begin position="1"/>
        <end position="58"/>
    </location>
</feature>
<name>A0ABV8P4L4_9BURK</name>
<reference evidence="7" key="1">
    <citation type="journal article" date="2019" name="Int. J. Syst. Evol. Microbiol.">
        <title>The Global Catalogue of Microorganisms (GCM) 10K type strain sequencing project: providing services to taxonomists for standard genome sequencing and annotation.</title>
        <authorList>
            <consortium name="The Broad Institute Genomics Platform"/>
            <consortium name="The Broad Institute Genome Sequencing Center for Infectious Disease"/>
            <person name="Wu L."/>
            <person name="Ma J."/>
        </authorList>
    </citation>
    <scope>NUCLEOTIDE SEQUENCE [LARGE SCALE GENOMIC DNA]</scope>
    <source>
        <strain evidence="7">LMG 24813</strain>
    </source>
</reference>
<dbReference type="PROSITE" id="PS50931">
    <property type="entry name" value="HTH_LYSR"/>
    <property type="match status" value="1"/>
</dbReference>
<evidence type="ECO:0000256" key="1">
    <source>
        <dbReference type="ARBA" id="ARBA00009437"/>
    </source>
</evidence>
<comment type="similarity">
    <text evidence="1">Belongs to the LysR transcriptional regulatory family.</text>
</comment>
<dbReference type="Pfam" id="PF00126">
    <property type="entry name" value="HTH_1"/>
    <property type="match status" value="1"/>
</dbReference>